<comment type="subcellular location">
    <subcellularLocation>
        <location evidence="1 7">Cell outer membrane</location>
        <topology evidence="1 7">Multi-pass membrane protein</topology>
    </subcellularLocation>
</comment>
<protein>
    <submittedName>
        <fullName evidence="10">SusC/RagA family TonB-linked outer membrane protein</fullName>
    </submittedName>
</protein>
<dbReference type="InterPro" id="IPR023997">
    <property type="entry name" value="TonB-dep_OMP_SusC/RagA_CS"/>
</dbReference>
<keyword evidence="11" id="KW-1185">Reference proteome</keyword>
<comment type="similarity">
    <text evidence="7">Belongs to the TonB-dependent receptor family.</text>
</comment>
<evidence type="ECO:0000259" key="9">
    <source>
        <dbReference type="Pfam" id="PF07715"/>
    </source>
</evidence>
<dbReference type="Pfam" id="PF07715">
    <property type="entry name" value="Plug"/>
    <property type="match status" value="1"/>
</dbReference>
<evidence type="ECO:0000256" key="6">
    <source>
        <dbReference type="ARBA" id="ARBA00023237"/>
    </source>
</evidence>
<dbReference type="PROSITE" id="PS52016">
    <property type="entry name" value="TONB_DEPENDENT_REC_3"/>
    <property type="match status" value="1"/>
</dbReference>
<dbReference type="InterPro" id="IPR008969">
    <property type="entry name" value="CarboxyPept-like_regulatory"/>
</dbReference>
<evidence type="ECO:0000256" key="3">
    <source>
        <dbReference type="ARBA" id="ARBA00022452"/>
    </source>
</evidence>
<dbReference type="InterPro" id="IPR023996">
    <property type="entry name" value="TonB-dep_OMP_SusC/RagA"/>
</dbReference>
<dbReference type="RefSeq" id="WP_275108136.1">
    <property type="nucleotide sequence ID" value="NZ_JAKJSC010000001.1"/>
</dbReference>
<comment type="caution">
    <text evidence="10">The sequence shown here is derived from an EMBL/GenBank/DDBJ whole genome shotgun (WGS) entry which is preliminary data.</text>
</comment>
<feature type="chain" id="PRO_5045132779" evidence="8">
    <location>
        <begin position="19"/>
        <end position="1130"/>
    </location>
</feature>
<evidence type="ECO:0000256" key="1">
    <source>
        <dbReference type="ARBA" id="ARBA00004571"/>
    </source>
</evidence>
<dbReference type="Gene3D" id="2.60.40.1120">
    <property type="entry name" value="Carboxypeptidase-like, regulatory domain"/>
    <property type="match status" value="1"/>
</dbReference>
<dbReference type="Gene3D" id="2.40.170.20">
    <property type="entry name" value="TonB-dependent receptor, beta-barrel domain"/>
    <property type="match status" value="1"/>
</dbReference>
<name>A0ABT5VMY0_9BACT</name>
<keyword evidence="3 7" id="KW-1134">Transmembrane beta strand</keyword>
<evidence type="ECO:0000256" key="4">
    <source>
        <dbReference type="ARBA" id="ARBA00022692"/>
    </source>
</evidence>
<feature type="domain" description="TonB-dependent receptor plug" evidence="9">
    <location>
        <begin position="129"/>
        <end position="254"/>
    </location>
</feature>
<evidence type="ECO:0000256" key="5">
    <source>
        <dbReference type="ARBA" id="ARBA00023136"/>
    </source>
</evidence>
<dbReference type="SUPFAM" id="SSF49464">
    <property type="entry name" value="Carboxypeptidase regulatory domain-like"/>
    <property type="match status" value="1"/>
</dbReference>
<evidence type="ECO:0000256" key="7">
    <source>
        <dbReference type="PROSITE-ProRule" id="PRU01360"/>
    </source>
</evidence>
<dbReference type="InterPro" id="IPR039426">
    <property type="entry name" value="TonB-dep_rcpt-like"/>
</dbReference>
<gene>
    <name evidence="10" type="ORF">L3049_02165</name>
</gene>
<organism evidence="10 11">
    <name type="scientific">Paralabilibaculum antarcticum</name>
    <dbReference type="NCBI Taxonomy" id="2912572"/>
    <lineage>
        <taxon>Bacteria</taxon>
        <taxon>Pseudomonadati</taxon>
        <taxon>Bacteroidota</taxon>
        <taxon>Bacteroidia</taxon>
        <taxon>Marinilabiliales</taxon>
        <taxon>Marinifilaceae</taxon>
        <taxon>Paralabilibaculum</taxon>
    </lineage>
</organism>
<dbReference type="Pfam" id="PF13715">
    <property type="entry name" value="CarbopepD_reg_2"/>
    <property type="match status" value="1"/>
</dbReference>
<evidence type="ECO:0000256" key="8">
    <source>
        <dbReference type="SAM" id="SignalP"/>
    </source>
</evidence>
<evidence type="ECO:0000256" key="2">
    <source>
        <dbReference type="ARBA" id="ARBA00022448"/>
    </source>
</evidence>
<feature type="signal peptide" evidence="8">
    <location>
        <begin position="1"/>
        <end position="18"/>
    </location>
</feature>
<dbReference type="Proteomes" id="UP001528920">
    <property type="component" value="Unassembled WGS sequence"/>
</dbReference>
<evidence type="ECO:0000313" key="10">
    <source>
        <dbReference type="EMBL" id="MDE5416796.1"/>
    </source>
</evidence>
<keyword evidence="4 7" id="KW-0812">Transmembrane</keyword>
<dbReference type="InterPro" id="IPR012910">
    <property type="entry name" value="Plug_dom"/>
</dbReference>
<accession>A0ABT5VMY0</accession>
<dbReference type="EMBL" id="JAKJSC010000001">
    <property type="protein sequence ID" value="MDE5416796.1"/>
    <property type="molecule type" value="Genomic_DNA"/>
</dbReference>
<keyword evidence="5 7" id="KW-0472">Membrane</keyword>
<reference evidence="10 11" key="1">
    <citation type="submission" date="2022-01" db="EMBL/GenBank/DDBJ databases">
        <title>Labilibaculum sp. nov, a marine bacterium isolated from Antarctica.</title>
        <authorList>
            <person name="Dai W."/>
        </authorList>
    </citation>
    <scope>NUCLEOTIDE SEQUENCE [LARGE SCALE GENOMIC DNA]</scope>
    <source>
        <strain evidence="10 11">DW002</strain>
    </source>
</reference>
<keyword evidence="6 7" id="KW-0998">Cell outer membrane</keyword>
<evidence type="ECO:0000313" key="11">
    <source>
        <dbReference type="Proteomes" id="UP001528920"/>
    </source>
</evidence>
<proteinExistence type="inferred from homology"/>
<dbReference type="InterPro" id="IPR036942">
    <property type="entry name" value="Beta-barrel_TonB_sf"/>
</dbReference>
<dbReference type="Gene3D" id="2.170.130.10">
    <property type="entry name" value="TonB-dependent receptor, plug domain"/>
    <property type="match status" value="1"/>
</dbReference>
<dbReference type="NCBIfam" id="TIGR04057">
    <property type="entry name" value="SusC_RagA_signa"/>
    <property type="match status" value="1"/>
</dbReference>
<keyword evidence="2 7" id="KW-0813">Transport</keyword>
<keyword evidence="8" id="KW-0732">Signal</keyword>
<dbReference type="SUPFAM" id="SSF56935">
    <property type="entry name" value="Porins"/>
    <property type="match status" value="1"/>
</dbReference>
<dbReference type="InterPro" id="IPR037066">
    <property type="entry name" value="Plug_dom_sf"/>
</dbReference>
<dbReference type="NCBIfam" id="TIGR04056">
    <property type="entry name" value="OMP_RagA_SusC"/>
    <property type="match status" value="1"/>
</dbReference>
<sequence length="1130" mass="125441">MKRLLSLLLILMPLFVSAQEMKQISGKVLSEKDGEVLIGASVYIDKSTIGTETNMKGIIENITLGTITDFDGNFTLEVPKGLNTIACSFLGFETQMVNITGKTVVTIKLSESTSELGEIIVTGYQKIEKRKLTGAVTTLDIEESKQAAVLGVDQMLEGQLAGVSVQSTGGAPGAPARIRIRGTASLNGPQDPLWVLDGIPLEGTDLPSDQDDIDVDQLTSSPIAGVNPDDIESITVLKDASATAIYGARAANGVIVITTKKGKKGKVRVNYSGTFSYKPKPNIDRLNLMNSSEKVDLELQLAKSGYSYKPNQGAIGRILSNHSALDLFKSGGLSAIPADAQSEISALRNVNANWNDQLYEDAISQNHHFSISGGTDKNDFYISAGYYNEKGNLSGTSVDRYNLSVKNNFKVSSRFKAGVSLMVNRRINKSYLTDSRSFTNPVYYSRKANPYYLPSDENNAYLYDKDINSTTGQLLDYNILEERENTGNKLKSDGVLANFNIEWKLTNAFTFESQLGLQIDKLANEKLAKQDSYYVRDMRYRSRYNGGKDFLLPKTGGIIRNYASDRFQYTLKNILKYSKNINGDHDVSFMLGNELRESSLKTIQSFGYGYDELNLTTQAIAYRDDKDYKTFPSYLAGDVKDRYVSFFGTGGYTYRDKYTVFGSVRWDGSNLFGVNRKYKYLPLWSIGGTWRIKEESFLKEVAFLNKLQLRTSYGLQGNIDKSTSPYVIGTYNRIKVLPGADENGLTVSSPPNPKLRWEKTSTYNLGLDFGFFKNTISGSIDGYVRKSSDLIGPKSLAYSTGFNVTSVNFAETTNKGVELSIYTRNIKSKDFSWSTQLNIAYNTSNVDKILNANNLLTPSVNQVGHPINSIFTLKQAGLDENGVPMIYKKNGDKIKLADAFQMEDTSIKGRQDLKALYESFGYVLTDEELLNIVPPTFTSKLTAAEQRELYTYSGSSNPKYSGGLTNKFTYKGFDLSLGVVFNLGHKVLAQPKYSMTNFDRGLNWNKSVLERWTPENTEATLPRIVDGASKSDPLYSTYYLLATNPAIERLLSSNVRDASYARLQTVRLGYTCSNDFVRKLNLSGLRVFVEARNLAVLYGDYKDYLDPETIGNPLAQPLPKTVSFGVKANF</sequence>